<protein>
    <recommendedName>
        <fullName evidence="3 10">Fumarylacetoacetase</fullName>
        <ecNumber evidence="3 10">3.7.1.2</ecNumber>
    </recommendedName>
    <alternativeName>
        <fullName evidence="10">Fumarylacetoacetate hydrolase</fullName>
    </alternativeName>
</protein>
<comment type="cofactor">
    <cofactor evidence="10">
        <name>Mg(2+)</name>
        <dbReference type="ChEBI" id="CHEBI:18420"/>
    </cofactor>
    <cofactor evidence="10">
        <name>Ca(2+)</name>
        <dbReference type="ChEBI" id="CHEBI:29108"/>
    </cofactor>
</comment>
<evidence type="ECO:0000256" key="8">
    <source>
        <dbReference type="ARBA" id="ARBA00022878"/>
    </source>
</evidence>
<evidence type="ECO:0000256" key="6">
    <source>
        <dbReference type="ARBA" id="ARBA00022837"/>
    </source>
</evidence>
<keyword evidence="5 10" id="KW-0378">Hydrolase</keyword>
<comment type="caution">
    <text evidence="13">The sequence shown here is derived from an EMBL/GenBank/DDBJ whole genome shotgun (WGS) entry which is preliminary data.</text>
</comment>
<feature type="domain" description="Fumarylacetoacetase N-terminal" evidence="12">
    <location>
        <begin position="20"/>
        <end position="130"/>
    </location>
</feature>
<proteinExistence type="inferred from homology"/>
<evidence type="ECO:0000259" key="12">
    <source>
        <dbReference type="Pfam" id="PF09298"/>
    </source>
</evidence>
<keyword evidence="7 10" id="KW-0460">Magnesium</keyword>
<comment type="pathway">
    <text evidence="1 10">Amino-acid degradation; L-phenylalanine degradation; acetoacetate and fumarate from L-phenylalanine: step 6/6.</text>
</comment>
<dbReference type="SUPFAM" id="SSF63433">
    <property type="entry name" value="Fumarylacetoacetate hydrolase, FAH, N-terminal domain"/>
    <property type="match status" value="1"/>
</dbReference>
<evidence type="ECO:0000313" key="13">
    <source>
        <dbReference type="EMBL" id="VUC25558.1"/>
    </source>
</evidence>
<evidence type="ECO:0000256" key="9">
    <source>
        <dbReference type="ARBA" id="ARBA00023232"/>
    </source>
</evidence>
<keyword evidence="8 10" id="KW-0828">Tyrosine catabolism</keyword>
<dbReference type="SUPFAM" id="SSF56529">
    <property type="entry name" value="FAH"/>
    <property type="match status" value="1"/>
</dbReference>
<organism evidence="13 14">
    <name type="scientific">Bionectria ochroleuca</name>
    <name type="common">Gliocladium roseum</name>
    <dbReference type="NCBI Taxonomy" id="29856"/>
    <lineage>
        <taxon>Eukaryota</taxon>
        <taxon>Fungi</taxon>
        <taxon>Dikarya</taxon>
        <taxon>Ascomycota</taxon>
        <taxon>Pezizomycotina</taxon>
        <taxon>Sordariomycetes</taxon>
        <taxon>Hypocreomycetidae</taxon>
        <taxon>Hypocreales</taxon>
        <taxon>Bionectriaceae</taxon>
        <taxon>Clonostachys</taxon>
    </lineage>
</organism>
<evidence type="ECO:0000313" key="14">
    <source>
        <dbReference type="Proteomes" id="UP000766486"/>
    </source>
</evidence>
<dbReference type="Gene3D" id="2.30.30.230">
    <property type="entry name" value="Fumarylacetoacetase, N-terminal domain"/>
    <property type="match status" value="1"/>
</dbReference>
<evidence type="ECO:0000256" key="5">
    <source>
        <dbReference type="ARBA" id="ARBA00022801"/>
    </source>
</evidence>
<dbReference type="NCBIfam" id="TIGR01266">
    <property type="entry name" value="fum_ac_acetase"/>
    <property type="match status" value="1"/>
</dbReference>
<evidence type="ECO:0000256" key="4">
    <source>
        <dbReference type="ARBA" id="ARBA00022723"/>
    </source>
</evidence>
<evidence type="ECO:0000256" key="3">
    <source>
        <dbReference type="ARBA" id="ARBA00012094"/>
    </source>
</evidence>
<dbReference type="PANTHER" id="PTHR43069:SF2">
    <property type="entry name" value="FUMARYLACETOACETASE"/>
    <property type="match status" value="1"/>
</dbReference>
<name>A0ABY6U3H1_BIOOC</name>
<evidence type="ECO:0000256" key="2">
    <source>
        <dbReference type="ARBA" id="ARBA00010211"/>
    </source>
</evidence>
<keyword evidence="14" id="KW-1185">Reference proteome</keyword>
<dbReference type="InterPro" id="IPR036462">
    <property type="entry name" value="Fumarylacetoacetase_N_sf"/>
</dbReference>
<sequence length="440" mass="48316">MYSQRSSWLYVAPSSHFSLANIPFGIISTSANATLRPAVAIGEYVLDLKAFSQGNGFSGDLNIREILGDSFQQCNLNAFAALGRPFHRKVRAYLQEILATDTKYPQLLKNNTNLREMAILRLADVTNHVPMAIGDYTDFYAGKHHAYNVGALFRGPSNALQPNYTHLPVAYHGRASSIVVSGTSIRRPWGQVVLDPVAEPKIPSFTPSQKLDFELELGMFVCSSNQLGHPIPVSKADDYIFGYVLLNDWSARDVQAWEYVPLGPFTAKNLGSSISPWIVLADALEEYKTRGIENRTSYAQYLEQPVEVKEKSVLRVDLEVELISASGNKSIISRSSTRYMMWSWAQMITHHTVTGCNLRTGDFLGSGTISGPNEGTEGSMLEQTQDGKSNIMIGGDEARQFLEDGDTVIIRGVAGKDGALVGFGEVAGMIKPAVPKSTFY</sequence>
<dbReference type="Pfam" id="PF01557">
    <property type="entry name" value="FAA_hydrolase"/>
    <property type="match status" value="1"/>
</dbReference>
<dbReference type="PANTHER" id="PTHR43069">
    <property type="entry name" value="FUMARYLACETOACETASE"/>
    <property type="match status" value="1"/>
</dbReference>
<dbReference type="EC" id="3.7.1.2" evidence="3 10"/>
<comment type="similarity">
    <text evidence="2 10">Belongs to the FAH family.</text>
</comment>
<keyword evidence="4 10" id="KW-0479">Metal-binding</keyword>
<reference evidence="13 14" key="1">
    <citation type="submission" date="2019-06" db="EMBL/GenBank/DDBJ databases">
        <authorList>
            <person name="Broberg M."/>
        </authorList>
    </citation>
    <scope>NUCLEOTIDE SEQUENCE [LARGE SCALE GENOMIC DNA]</scope>
</reference>
<dbReference type="Pfam" id="PF09298">
    <property type="entry name" value="FAA_hydrolase_N"/>
    <property type="match status" value="1"/>
</dbReference>
<feature type="domain" description="Fumarylacetoacetase-like C-terminal" evidence="11">
    <location>
        <begin position="137"/>
        <end position="411"/>
    </location>
</feature>
<dbReference type="InterPro" id="IPR005959">
    <property type="entry name" value="Fumarylacetoacetase"/>
</dbReference>
<comment type="catalytic activity">
    <reaction evidence="10">
        <text>4-fumarylacetoacetate + H2O = acetoacetate + fumarate + H(+)</text>
        <dbReference type="Rhea" id="RHEA:10244"/>
        <dbReference type="ChEBI" id="CHEBI:13705"/>
        <dbReference type="ChEBI" id="CHEBI:15377"/>
        <dbReference type="ChEBI" id="CHEBI:15378"/>
        <dbReference type="ChEBI" id="CHEBI:18034"/>
        <dbReference type="ChEBI" id="CHEBI:29806"/>
        <dbReference type="EC" id="3.7.1.2"/>
    </reaction>
</comment>
<gene>
    <name evidence="13" type="ORF">CLO192961_LOCUS172178</name>
</gene>
<dbReference type="InterPro" id="IPR015377">
    <property type="entry name" value="Fumarylacetoacetase_N"/>
</dbReference>
<evidence type="ECO:0000256" key="7">
    <source>
        <dbReference type="ARBA" id="ARBA00022842"/>
    </source>
</evidence>
<keyword evidence="9 10" id="KW-0585">Phenylalanine catabolism</keyword>
<dbReference type="InterPro" id="IPR011234">
    <property type="entry name" value="Fumarylacetoacetase-like_C"/>
</dbReference>
<dbReference type="Proteomes" id="UP000766486">
    <property type="component" value="Unassembled WGS sequence"/>
</dbReference>
<keyword evidence="6 10" id="KW-0106">Calcium</keyword>
<accession>A0ABY6U3H1</accession>
<dbReference type="InterPro" id="IPR036663">
    <property type="entry name" value="Fumarylacetoacetase_C_sf"/>
</dbReference>
<evidence type="ECO:0000259" key="11">
    <source>
        <dbReference type="Pfam" id="PF01557"/>
    </source>
</evidence>
<evidence type="ECO:0000256" key="10">
    <source>
        <dbReference type="RuleBase" id="RU366008"/>
    </source>
</evidence>
<evidence type="ECO:0000256" key="1">
    <source>
        <dbReference type="ARBA" id="ARBA00004782"/>
    </source>
</evidence>
<dbReference type="EMBL" id="CABFNS010000737">
    <property type="protein sequence ID" value="VUC25558.1"/>
    <property type="molecule type" value="Genomic_DNA"/>
</dbReference>
<dbReference type="Gene3D" id="3.90.850.10">
    <property type="entry name" value="Fumarylacetoacetase-like, C-terminal domain"/>
    <property type="match status" value="1"/>
</dbReference>